<proteinExistence type="predicted"/>
<name>A0AA39KSA3_9HYME</name>
<dbReference type="Proteomes" id="UP001168990">
    <property type="component" value="Unassembled WGS sequence"/>
</dbReference>
<dbReference type="Pfam" id="PF00096">
    <property type="entry name" value="zf-C2H2"/>
    <property type="match status" value="6"/>
</dbReference>
<comment type="caution">
    <text evidence="13">The sequence shown here is derived from an EMBL/GenBank/DDBJ whole genome shotgun (WGS) entry which is preliminary data.</text>
</comment>
<keyword evidence="8" id="KW-0539">Nucleus</keyword>
<dbReference type="SUPFAM" id="SSF57667">
    <property type="entry name" value="beta-beta-alpha zinc fingers"/>
    <property type="match status" value="5"/>
</dbReference>
<evidence type="ECO:0000256" key="8">
    <source>
        <dbReference type="ARBA" id="ARBA00023242"/>
    </source>
</evidence>
<dbReference type="GO" id="GO:0008170">
    <property type="term" value="F:N-methyltransferase activity"/>
    <property type="evidence" value="ECO:0007669"/>
    <property type="project" value="UniProtKB-ARBA"/>
</dbReference>
<evidence type="ECO:0000256" key="1">
    <source>
        <dbReference type="ARBA" id="ARBA00004123"/>
    </source>
</evidence>
<dbReference type="Pfam" id="PF21549">
    <property type="entry name" value="PRDM2_PR"/>
    <property type="match status" value="1"/>
</dbReference>
<dbReference type="GO" id="GO:0001227">
    <property type="term" value="F:DNA-binding transcription repressor activity, RNA polymerase II-specific"/>
    <property type="evidence" value="ECO:0007669"/>
    <property type="project" value="TreeGrafter"/>
</dbReference>
<dbReference type="Gene3D" id="3.30.160.60">
    <property type="entry name" value="Classic Zinc Finger"/>
    <property type="match status" value="7"/>
</dbReference>
<dbReference type="InterPro" id="IPR013087">
    <property type="entry name" value="Znf_C2H2_type"/>
</dbReference>
<evidence type="ECO:0000256" key="4">
    <source>
        <dbReference type="ARBA" id="ARBA00022771"/>
    </source>
</evidence>
<keyword evidence="6" id="KW-0805">Transcription regulation</keyword>
<evidence type="ECO:0000256" key="7">
    <source>
        <dbReference type="ARBA" id="ARBA00023163"/>
    </source>
</evidence>
<dbReference type="GO" id="GO:0000978">
    <property type="term" value="F:RNA polymerase II cis-regulatory region sequence-specific DNA binding"/>
    <property type="evidence" value="ECO:0007669"/>
    <property type="project" value="TreeGrafter"/>
</dbReference>
<feature type="domain" description="C2H2-type" evidence="11">
    <location>
        <begin position="277"/>
        <end position="305"/>
    </location>
</feature>
<dbReference type="GO" id="GO:0008270">
    <property type="term" value="F:zinc ion binding"/>
    <property type="evidence" value="ECO:0007669"/>
    <property type="project" value="UniProtKB-KW"/>
</dbReference>
<dbReference type="PANTHER" id="PTHR24399">
    <property type="entry name" value="ZINC FINGER AND BTB DOMAIN-CONTAINING"/>
    <property type="match status" value="1"/>
</dbReference>
<sequence length="928" mass="106977">MTPYKIPPTMRNKNDGANNVKQGNGTQTYILVCNICGQSHDTHDCPFLQDLHYIKDTPQLSRARQSLPTNLELTPMADSTISVITKRDFQRGTTFGPFEASRNWAMNPLITFPIKIFKNNCSEISYLDYSDETTSNWMCFIQPASNAKEQNLICYQMKDDIFYTAMRTISAGEQLRVWYAPYYAIKMKMPLYNNDSISDETIYKNEKSTNTINTNINNSTFININESSELAERLSAERLGAKDGKENWTCRICSSEIKTIVAYAKHLMEHYKPLLGTYCNICNKKFHSMSLLAKHRVVKHTEINKNNEAIGIPTSGNQQQQNAQTILLNMNNTEEQTSDAMKDILEKFKAGNTMTESSLVMSGKDNQHTDLSLLDTNTLNVNDLLQNNGNLIENSSLKSILENQCLNININSMANSILSENISEVEEVKFNVEELLDIAPDVENVNQRVDNLDCDICGKKFIKTDYLYRHLRKHTGEFICSVCLSVFARKENLMSHTCLNQKDHLDFECPYCQKHFAMKKYLKRHMSQHLSFNTCKWCRCIFTSQTELNEHKCQAPKHVCDQCGKRFVHRAHLLRHLKLHTEPKPKATKIKKKVIDEKPAICEKCGDIFKSPYSLKQHLRSHGERNYECDICQRRFHRIGVLKEHKQIHQSAQIPCNICGKKLKSKKALDVHVLLHGNKKFQCDKCDKSFFQRCNYLKHYKHIHSEKIIYKCTHCPTEFTSESVFNKHIETHTNSQKVPQFSCTLCTKSFISQYQLKRHMGTSHSGFIYRCPYCIMTAKHRHSMRRHFERQHKSFNEEWDKPGFVNQLMEKVNNNPTTNIEKPTIEFNKNVIADNQQLVLHSDNNNINETFTNTPQASLNNQDILLQVSNVDQTTIENNQLPLTEVPQISISDTDTQLAESVLNNTYIFGEDGGDIMFYVLDGAPVNF</sequence>
<feature type="domain" description="C2H2-type" evidence="11">
    <location>
        <begin position="654"/>
        <end position="681"/>
    </location>
</feature>
<keyword evidence="7" id="KW-0804">Transcription</keyword>
<protein>
    <submittedName>
        <fullName evidence="13">Uncharacterized protein</fullName>
    </submittedName>
</protein>
<dbReference type="EMBL" id="JAQQBS010000002">
    <property type="protein sequence ID" value="KAK0171746.1"/>
    <property type="molecule type" value="Genomic_DNA"/>
</dbReference>
<dbReference type="InterPro" id="IPR046341">
    <property type="entry name" value="SET_dom_sf"/>
</dbReference>
<evidence type="ECO:0000256" key="9">
    <source>
        <dbReference type="PROSITE-ProRule" id="PRU00042"/>
    </source>
</evidence>
<keyword evidence="4 9" id="KW-0863">Zinc-finger</keyword>
<dbReference type="GO" id="GO:0005654">
    <property type="term" value="C:nucleoplasm"/>
    <property type="evidence" value="ECO:0007669"/>
    <property type="project" value="TreeGrafter"/>
</dbReference>
<reference evidence="13" key="1">
    <citation type="journal article" date="2023" name="bioRxiv">
        <title>Scaffold-level genome assemblies of two parasitoid biocontrol wasps reveal the parthenogenesis mechanism and an associated novel virus.</title>
        <authorList>
            <person name="Inwood S."/>
            <person name="Skelly J."/>
            <person name="Guhlin J."/>
            <person name="Harrop T."/>
            <person name="Goldson S."/>
            <person name="Dearden P."/>
        </authorList>
    </citation>
    <scope>NUCLEOTIDE SEQUENCE</scope>
    <source>
        <strain evidence="13">Irish</strain>
        <tissue evidence="13">Whole body</tissue>
    </source>
</reference>
<feature type="domain" description="C2H2-type" evidence="11">
    <location>
        <begin position="507"/>
        <end position="534"/>
    </location>
</feature>
<feature type="domain" description="C2H2-type" evidence="11">
    <location>
        <begin position="452"/>
        <end position="479"/>
    </location>
</feature>
<feature type="domain" description="C2H2-type" evidence="11">
    <location>
        <begin position="627"/>
        <end position="654"/>
    </location>
</feature>
<feature type="domain" description="C2H2-type" evidence="11">
    <location>
        <begin position="600"/>
        <end position="627"/>
    </location>
</feature>
<evidence type="ECO:0000256" key="6">
    <source>
        <dbReference type="ARBA" id="ARBA00023015"/>
    </source>
</evidence>
<evidence type="ECO:0000313" key="13">
    <source>
        <dbReference type="EMBL" id="KAK0171746.1"/>
    </source>
</evidence>
<dbReference type="GO" id="GO:0008276">
    <property type="term" value="F:protein methyltransferase activity"/>
    <property type="evidence" value="ECO:0007669"/>
    <property type="project" value="UniProtKB-ARBA"/>
</dbReference>
<dbReference type="SMART" id="SM00355">
    <property type="entry name" value="ZnF_C2H2"/>
    <property type="match status" value="14"/>
</dbReference>
<evidence type="ECO:0000256" key="5">
    <source>
        <dbReference type="ARBA" id="ARBA00022833"/>
    </source>
</evidence>
<feature type="domain" description="C2H2-type" evidence="11">
    <location>
        <begin position="741"/>
        <end position="766"/>
    </location>
</feature>
<dbReference type="InterPro" id="IPR036236">
    <property type="entry name" value="Znf_C2H2_sf"/>
</dbReference>
<accession>A0AA39KSA3</accession>
<dbReference type="FunFam" id="3.30.160.60:FF:000145">
    <property type="entry name" value="Zinc finger protein 574"/>
    <property type="match status" value="1"/>
</dbReference>
<feature type="domain" description="C2H2-type" evidence="11">
    <location>
        <begin position="558"/>
        <end position="585"/>
    </location>
</feature>
<evidence type="ECO:0000259" key="12">
    <source>
        <dbReference type="PROSITE" id="PS50280"/>
    </source>
</evidence>
<feature type="domain" description="C2H2-type" evidence="11">
    <location>
        <begin position="710"/>
        <end position="737"/>
    </location>
</feature>
<reference evidence="13" key="2">
    <citation type="submission" date="2023-03" db="EMBL/GenBank/DDBJ databases">
        <authorList>
            <person name="Inwood S.N."/>
            <person name="Skelly J.G."/>
            <person name="Guhlin J."/>
            <person name="Harrop T.W.R."/>
            <person name="Goldson S.G."/>
            <person name="Dearden P.K."/>
        </authorList>
    </citation>
    <scope>NUCLEOTIDE SEQUENCE</scope>
    <source>
        <strain evidence="13">Irish</strain>
        <tissue evidence="13">Whole body</tissue>
    </source>
</reference>
<dbReference type="Gene3D" id="2.170.270.10">
    <property type="entry name" value="SET domain"/>
    <property type="match status" value="1"/>
</dbReference>
<feature type="domain" description="C2H2-type" evidence="11">
    <location>
        <begin position="681"/>
        <end position="709"/>
    </location>
</feature>
<keyword evidence="2" id="KW-0479">Metal-binding</keyword>
<dbReference type="InterPro" id="IPR001214">
    <property type="entry name" value="SET_dom"/>
</dbReference>
<dbReference type="PANTHER" id="PTHR24399:SF70">
    <property type="entry name" value="C2H2-TYPE DOMAIN-CONTAINING PROTEIN"/>
    <property type="match status" value="1"/>
</dbReference>
<keyword evidence="3" id="KW-0677">Repeat</keyword>
<dbReference type="GO" id="GO:0008757">
    <property type="term" value="F:S-adenosylmethionine-dependent methyltransferase activity"/>
    <property type="evidence" value="ECO:0007669"/>
    <property type="project" value="UniProtKB-ARBA"/>
</dbReference>
<evidence type="ECO:0000256" key="10">
    <source>
        <dbReference type="SAM" id="MobiDB-lite"/>
    </source>
</evidence>
<feature type="domain" description="SET" evidence="12">
    <location>
        <begin position="58"/>
        <end position="180"/>
    </location>
</feature>
<gene>
    <name evidence="13" type="ORF">PV328_005156</name>
</gene>
<dbReference type="AlphaFoldDB" id="A0AA39KSA3"/>
<evidence type="ECO:0000256" key="3">
    <source>
        <dbReference type="ARBA" id="ARBA00022737"/>
    </source>
</evidence>
<evidence type="ECO:0000259" key="11">
    <source>
        <dbReference type="PROSITE" id="PS50157"/>
    </source>
</evidence>
<feature type="region of interest" description="Disordered" evidence="10">
    <location>
        <begin position="1"/>
        <end position="20"/>
    </location>
</feature>
<evidence type="ECO:0000256" key="2">
    <source>
        <dbReference type="ARBA" id="ARBA00022723"/>
    </source>
</evidence>
<keyword evidence="14" id="KW-1185">Reference proteome</keyword>
<dbReference type="FunFam" id="3.30.160.60:FF:000446">
    <property type="entry name" value="Zinc finger protein"/>
    <property type="match status" value="2"/>
</dbReference>
<organism evidence="13 14">
    <name type="scientific">Microctonus aethiopoides</name>
    <dbReference type="NCBI Taxonomy" id="144406"/>
    <lineage>
        <taxon>Eukaryota</taxon>
        <taxon>Metazoa</taxon>
        <taxon>Ecdysozoa</taxon>
        <taxon>Arthropoda</taxon>
        <taxon>Hexapoda</taxon>
        <taxon>Insecta</taxon>
        <taxon>Pterygota</taxon>
        <taxon>Neoptera</taxon>
        <taxon>Endopterygota</taxon>
        <taxon>Hymenoptera</taxon>
        <taxon>Apocrita</taxon>
        <taxon>Ichneumonoidea</taxon>
        <taxon>Braconidae</taxon>
        <taxon>Euphorinae</taxon>
        <taxon>Microctonus</taxon>
    </lineage>
</organism>
<dbReference type="PROSITE" id="PS00028">
    <property type="entry name" value="ZINC_FINGER_C2H2_1"/>
    <property type="match status" value="10"/>
</dbReference>
<keyword evidence="5" id="KW-0862">Zinc</keyword>
<comment type="subcellular location">
    <subcellularLocation>
        <location evidence="1">Nucleus</location>
    </subcellularLocation>
</comment>
<evidence type="ECO:0000313" key="14">
    <source>
        <dbReference type="Proteomes" id="UP001168990"/>
    </source>
</evidence>
<dbReference type="PROSITE" id="PS50157">
    <property type="entry name" value="ZINC_FINGER_C2H2_2"/>
    <property type="match status" value="10"/>
</dbReference>
<dbReference type="PROSITE" id="PS50280">
    <property type="entry name" value="SET"/>
    <property type="match status" value="1"/>
</dbReference>